<dbReference type="GO" id="GO:0005737">
    <property type="term" value="C:cytoplasm"/>
    <property type="evidence" value="ECO:0007669"/>
    <property type="project" value="UniProtKB-SubCell"/>
</dbReference>
<reference evidence="12" key="1">
    <citation type="journal article" date="2012" name="ISME J.">
        <title>Roseobacter clade bacteria are abundant in coastal sediments and encode a novel combination of sulfur oxidation genes.</title>
        <authorList>
            <person name="Lenk S."/>
            <person name="Moraru C."/>
            <person name="Hahnke S."/>
            <person name="Arnds J."/>
            <person name="Richter M."/>
            <person name="Kube M."/>
            <person name="Reinhardt R."/>
            <person name="Brinkhoff T."/>
            <person name="Harder J."/>
            <person name="Amann R."/>
            <person name="Mussmann M."/>
        </authorList>
    </citation>
    <scope>NUCLEOTIDE SEQUENCE</scope>
</reference>
<dbReference type="GO" id="GO:0009432">
    <property type="term" value="P:SOS response"/>
    <property type="evidence" value="ECO:0007669"/>
    <property type="project" value="UniProtKB-UniRule"/>
</dbReference>
<evidence type="ECO:0000259" key="11">
    <source>
        <dbReference type="PROSITE" id="PS50165"/>
    </source>
</evidence>
<comment type="similarity">
    <text evidence="7">Belongs to the UvrC family.</text>
</comment>
<keyword evidence="1 7" id="KW-0963">Cytoplasm</keyword>
<dbReference type="Pfam" id="PF02151">
    <property type="entry name" value="UVR"/>
    <property type="match status" value="1"/>
</dbReference>
<dbReference type="Pfam" id="PF22920">
    <property type="entry name" value="UvrC_RNaseH"/>
    <property type="match status" value="1"/>
</dbReference>
<dbReference type="Pfam" id="PF08459">
    <property type="entry name" value="UvrC_RNaseH_dom"/>
    <property type="match status" value="1"/>
</dbReference>
<dbReference type="Gene3D" id="1.10.150.20">
    <property type="entry name" value="5' to 3' exonuclease, C-terminal subdomain"/>
    <property type="match status" value="1"/>
</dbReference>
<dbReference type="PROSITE" id="PS50164">
    <property type="entry name" value="GIY_YIG"/>
    <property type="match status" value="1"/>
</dbReference>
<evidence type="ECO:0000256" key="4">
    <source>
        <dbReference type="ARBA" id="ARBA00022881"/>
    </source>
</evidence>
<evidence type="ECO:0000259" key="9">
    <source>
        <dbReference type="PROSITE" id="PS50151"/>
    </source>
</evidence>
<name>I1X4P5_9BACT</name>
<dbReference type="SMART" id="SM00465">
    <property type="entry name" value="GIYc"/>
    <property type="match status" value="1"/>
</dbReference>
<dbReference type="FunFam" id="3.30.420.340:FF:000001">
    <property type="entry name" value="UvrABC system protein C"/>
    <property type="match status" value="1"/>
</dbReference>
<proteinExistence type="inferred from homology"/>
<dbReference type="PANTHER" id="PTHR30562">
    <property type="entry name" value="UVRC/OXIDOREDUCTASE"/>
    <property type="match status" value="1"/>
</dbReference>
<feature type="domain" description="UvrC family homology region profile" evidence="11">
    <location>
        <begin position="257"/>
        <end position="480"/>
    </location>
</feature>
<dbReference type="GO" id="GO:0006289">
    <property type="term" value="P:nucleotide-excision repair"/>
    <property type="evidence" value="ECO:0007669"/>
    <property type="project" value="UniProtKB-UniRule"/>
</dbReference>
<dbReference type="GO" id="GO:0009380">
    <property type="term" value="C:excinuclease repair complex"/>
    <property type="evidence" value="ECO:0007669"/>
    <property type="project" value="InterPro"/>
</dbReference>
<dbReference type="Gene3D" id="3.30.420.340">
    <property type="entry name" value="UvrC, RNAse H endonuclease domain"/>
    <property type="match status" value="1"/>
</dbReference>
<feature type="region of interest" description="Disordered" evidence="8">
    <location>
        <begin position="542"/>
        <end position="563"/>
    </location>
</feature>
<comment type="subcellular location">
    <subcellularLocation>
        <location evidence="7">Cytoplasm</location>
    </subcellularLocation>
</comment>
<dbReference type="SUPFAM" id="SSF46600">
    <property type="entry name" value="C-terminal UvrC-binding domain of UvrB"/>
    <property type="match status" value="1"/>
</dbReference>
<dbReference type="InterPro" id="IPR001162">
    <property type="entry name" value="UvrC_RNase_H_dom"/>
</dbReference>
<dbReference type="InterPro" id="IPR000305">
    <property type="entry name" value="GIY-YIG_endonuc"/>
</dbReference>
<evidence type="ECO:0000256" key="3">
    <source>
        <dbReference type="ARBA" id="ARBA00022769"/>
    </source>
</evidence>
<dbReference type="PROSITE" id="PS50165">
    <property type="entry name" value="UVRC"/>
    <property type="match status" value="1"/>
</dbReference>
<dbReference type="InterPro" id="IPR001943">
    <property type="entry name" value="UVR_dom"/>
</dbReference>
<dbReference type="EMBL" id="JQ256782">
    <property type="protein sequence ID" value="AFI78470.1"/>
    <property type="molecule type" value="Genomic_DNA"/>
</dbReference>
<dbReference type="InterPro" id="IPR010994">
    <property type="entry name" value="RuvA_2-like"/>
</dbReference>
<evidence type="ECO:0000256" key="2">
    <source>
        <dbReference type="ARBA" id="ARBA00022763"/>
    </source>
</evidence>
<dbReference type="InterPro" id="IPR047296">
    <property type="entry name" value="GIY-YIG_UvrC_Cho"/>
</dbReference>
<keyword evidence="4 7" id="KW-0267">Excision nuclease</keyword>
<evidence type="ECO:0000259" key="10">
    <source>
        <dbReference type="PROSITE" id="PS50164"/>
    </source>
</evidence>
<dbReference type="InterPro" id="IPR050066">
    <property type="entry name" value="UvrABC_protein_C"/>
</dbReference>
<keyword evidence="5 7" id="KW-0234">DNA repair</keyword>
<dbReference type="GO" id="GO:0009381">
    <property type="term" value="F:excinuclease ABC activity"/>
    <property type="evidence" value="ECO:0007669"/>
    <property type="project" value="UniProtKB-UniRule"/>
</dbReference>
<dbReference type="InterPro" id="IPR004791">
    <property type="entry name" value="UvrC"/>
</dbReference>
<dbReference type="CDD" id="cd10434">
    <property type="entry name" value="GIY-YIG_UvrC_Cho"/>
    <property type="match status" value="1"/>
</dbReference>
<dbReference type="Pfam" id="PF01541">
    <property type="entry name" value="GIY-YIG"/>
    <property type="match status" value="1"/>
</dbReference>
<dbReference type="NCBIfam" id="TIGR00194">
    <property type="entry name" value="uvrC"/>
    <property type="match status" value="1"/>
</dbReference>
<dbReference type="InterPro" id="IPR038476">
    <property type="entry name" value="UvrC_RNase_H_dom_sf"/>
</dbReference>
<dbReference type="GO" id="GO:0003677">
    <property type="term" value="F:DNA binding"/>
    <property type="evidence" value="ECO:0007669"/>
    <property type="project" value="UniProtKB-UniRule"/>
</dbReference>
<accession>I1X4P5</accession>
<organism evidence="12">
    <name type="scientific">uncultured bacterium ws138B4</name>
    <dbReference type="NCBI Taxonomy" id="1131827"/>
    <lineage>
        <taxon>Bacteria</taxon>
        <taxon>environmental samples</taxon>
    </lineage>
</organism>
<dbReference type="Pfam" id="PF14520">
    <property type="entry name" value="HHH_5"/>
    <property type="match status" value="1"/>
</dbReference>
<feature type="domain" description="GIY-YIG" evidence="10">
    <location>
        <begin position="19"/>
        <end position="97"/>
    </location>
</feature>
<dbReference type="InterPro" id="IPR035901">
    <property type="entry name" value="GIY-YIG_endonuc_sf"/>
</dbReference>
<dbReference type="SUPFAM" id="SSF47781">
    <property type="entry name" value="RuvA domain 2-like"/>
    <property type="match status" value="1"/>
</dbReference>
<evidence type="ECO:0000256" key="8">
    <source>
        <dbReference type="SAM" id="MobiDB-lite"/>
    </source>
</evidence>
<keyword evidence="6 7" id="KW-0742">SOS response</keyword>
<gene>
    <name evidence="7" type="primary">uvrC</name>
    <name evidence="12" type="ORF">ws138B4_0029</name>
</gene>
<dbReference type="PANTHER" id="PTHR30562:SF1">
    <property type="entry name" value="UVRABC SYSTEM PROTEIN C"/>
    <property type="match status" value="1"/>
</dbReference>
<sequence length="608" mass="67901">MPGQVTSFDLKDFLKTLTSRPGIYRMLGSDKSVLYVGKAGNLKKRVGSYFRKSGHSAKTRAMVEQIANIEITVTHTEGEALLLESNLIKKHAPRYNVLLRDDKSYPYIYLSADSDYPRLTLHRGARRRKGRYFGPYPSAGAVRISLHMLQKLFRVRQCEDSFFANRSRPCLQYQIRRCTAPCVGMISPEKYADDVRRTILFLEGKSGQVVDDLVATMEGASARQDYELAAVCRDQIASLHRLLEKQYISKQQGDLDIIACLTRKSSACVQVFFVRGGRNLGNAAFFPKVPLESDSAAVLSAFIPQYYLGKDVPAELLLSHMPEDSRLIGDVLGEHAGHRVVLRSRVRGDRARWINMAKENAELALNAYLNTRQGYAGRLRELMTAIGLDELPERIECFDISHTSGESTVASCVVFGMEGPLKSDYRRFNIRDIQPGDDYGAMEQALTRRYTRIRKGEGRLPDLLLIDGGKGQVSAARKALEELQIMEVRIVGVAKGPGRKPGLETLHIPGRTSALLLPADSAALHLIQQVRDEAHRFAITGHRARRAKSRNTSPLEQIPGVGPKRRQQLLQQLGGLKEVARAGVEDLSMVRGINRTLAQQIYDAFHGE</sequence>
<dbReference type="AlphaFoldDB" id="I1X4P5"/>
<protein>
    <recommendedName>
        <fullName evidence="7">UvrABC system protein C</fullName>
        <shortName evidence="7">Protein UvrC</shortName>
    </recommendedName>
    <alternativeName>
        <fullName evidence="7">Excinuclease ABC subunit C</fullName>
    </alternativeName>
</protein>
<keyword evidence="3 7" id="KW-0228">DNA excision</keyword>
<evidence type="ECO:0000313" key="12">
    <source>
        <dbReference type="EMBL" id="AFI78470.1"/>
    </source>
</evidence>
<evidence type="ECO:0000256" key="6">
    <source>
        <dbReference type="ARBA" id="ARBA00023236"/>
    </source>
</evidence>
<dbReference type="NCBIfam" id="NF001824">
    <property type="entry name" value="PRK00558.1-5"/>
    <property type="match status" value="1"/>
</dbReference>
<evidence type="ECO:0000256" key="7">
    <source>
        <dbReference type="HAMAP-Rule" id="MF_00203"/>
    </source>
</evidence>
<evidence type="ECO:0000256" key="1">
    <source>
        <dbReference type="ARBA" id="ARBA00022490"/>
    </source>
</evidence>
<comment type="subunit">
    <text evidence="7">Interacts with UvrB in an incision complex.</text>
</comment>
<keyword evidence="2 7" id="KW-0227">DNA damage</keyword>
<dbReference type="PROSITE" id="PS50151">
    <property type="entry name" value="UVR"/>
    <property type="match status" value="1"/>
</dbReference>
<evidence type="ECO:0000256" key="5">
    <source>
        <dbReference type="ARBA" id="ARBA00023204"/>
    </source>
</evidence>
<dbReference type="HAMAP" id="MF_00203">
    <property type="entry name" value="UvrC"/>
    <property type="match status" value="1"/>
</dbReference>
<dbReference type="Gene3D" id="3.40.1440.10">
    <property type="entry name" value="GIY-YIG endonuclease"/>
    <property type="match status" value="1"/>
</dbReference>
<feature type="domain" description="UVR" evidence="9">
    <location>
        <begin position="207"/>
        <end position="242"/>
    </location>
</feature>
<dbReference type="SUPFAM" id="SSF82771">
    <property type="entry name" value="GIY-YIG endonuclease"/>
    <property type="match status" value="1"/>
</dbReference>
<comment type="function">
    <text evidence="7">The UvrABC repair system catalyzes the recognition and processing of DNA lesions. UvrC both incises the 5' and 3' sides of the lesion. The N-terminal half is responsible for the 3' incision and the C-terminal half is responsible for the 5' incision.</text>
</comment>
<dbReference type="FunFam" id="3.40.1440.10:FF:000001">
    <property type="entry name" value="UvrABC system protein C"/>
    <property type="match status" value="1"/>
</dbReference>
<dbReference type="InterPro" id="IPR036876">
    <property type="entry name" value="UVR_dom_sf"/>
</dbReference>